<name>A0A453SV62_AEGTS</name>
<reference evidence="1" key="4">
    <citation type="submission" date="2019-03" db="UniProtKB">
        <authorList>
            <consortium name="EnsemblPlants"/>
        </authorList>
    </citation>
    <scope>IDENTIFICATION</scope>
</reference>
<dbReference type="EnsemblPlants" id="AET7Gv21090200.3">
    <property type="protein sequence ID" value="AET7Gv21090200.3"/>
    <property type="gene ID" value="AET7Gv21090200"/>
</dbReference>
<reference evidence="1" key="3">
    <citation type="journal article" date="2017" name="Nature">
        <title>Genome sequence of the progenitor of the wheat D genome Aegilops tauschii.</title>
        <authorList>
            <person name="Luo M.C."/>
            <person name="Gu Y.Q."/>
            <person name="Puiu D."/>
            <person name="Wang H."/>
            <person name="Twardziok S.O."/>
            <person name="Deal K.R."/>
            <person name="Huo N."/>
            <person name="Zhu T."/>
            <person name="Wang L."/>
            <person name="Wang Y."/>
            <person name="McGuire P.E."/>
            <person name="Liu S."/>
            <person name="Long H."/>
            <person name="Ramasamy R.K."/>
            <person name="Rodriguez J.C."/>
            <person name="Van S.L."/>
            <person name="Yuan L."/>
            <person name="Wang Z."/>
            <person name="Xia Z."/>
            <person name="Xiao L."/>
            <person name="Anderson O.D."/>
            <person name="Ouyang S."/>
            <person name="Liang Y."/>
            <person name="Zimin A.V."/>
            <person name="Pertea G."/>
            <person name="Qi P."/>
            <person name="Bennetzen J.L."/>
            <person name="Dai X."/>
            <person name="Dawson M.W."/>
            <person name="Muller H.G."/>
            <person name="Kugler K."/>
            <person name="Rivarola-Duarte L."/>
            <person name="Spannagl M."/>
            <person name="Mayer K.F.X."/>
            <person name="Lu F.H."/>
            <person name="Bevan M.W."/>
            <person name="Leroy P."/>
            <person name="Li P."/>
            <person name="You F.M."/>
            <person name="Sun Q."/>
            <person name="Liu Z."/>
            <person name="Lyons E."/>
            <person name="Wicker T."/>
            <person name="Salzberg S.L."/>
            <person name="Devos K.M."/>
            <person name="Dvorak J."/>
        </authorList>
    </citation>
    <scope>NUCLEOTIDE SEQUENCE [LARGE SCALE GENOMIC DNA]</scope>
    <source>
        <strain evidence="1">cv. AL8/78</strain>
    </source>
</reference>
<evidence type="ECO:0000313" key="2">
    <source>
        <dbReference type="Proteomes" id="UP000015105"/>
    </source>
</evidence>
<accession>A0A453SV62</accession>
<reference evidence="1" key="5">
    <citation type="journal article" date="2021" name="G3 (Bethesda)">
        <title>Aegilops tauschii genome assembly Aet v5.0 features greater sequence contiguity and improved annotation.</title>
        <authorList>
            <person name="Wang L."/>
            <person name="Zhu T."/>
            <person name="Rodriguez J.C."/>
            <person name="Deal K.R."/>
            <person name="Dubcovsky J."/>
            <person name="McGuire P.E."/>
            <person name="Lux T."/>
            <person name="Spannagl M."/>
            <person name="Mayer K.F.X."/>
            <person name="Baldrich P."/>
            <person name="Meyers B.C."/>
            <person name="Huo N."/>
            <person name="Gu Y.Q."/>
            <person name="Zhou H."/>
            <person name="Devos K.M."/>
            <person name="Bennetzen J.L."/>
            <person name="Unver T."/>
            <person name="Budak H."/>
            <person name="Gulick P.J."/>
            <person name="Galiba G."/>
            <person name="Kalapos B."/>
            <person name="Nelson D.R."/>
            <person name="Li P."/>
            <person name="You F.M."/>
            <person name="Luo M.C."/>
            <person name="Dvorak J."/>
        </authorList>
    </citation>
    <scope>NUCLEOTIDE SEQUENCE [LARGE SCALE GENOMIC DNA]</scope>
    <source>
        <strain evidence="1">cv. AL8/78</strain>
    </source>
</reference>
<dbReference type="Gramene" id="AET7Gv21090200.3">
    <property type="protein sequence ID" value="AET7Gv21090200.3"/>
    <property type="gene ID" value="AET7Gv21090200"/>
</dbReference>
<dbReference type="InterPro" id="IPR010683">
    <property type="entry name" value="DUF1262"/>
</dbReference>
<evidence type="ECO:0000313" key="1">
    <source>
        <dbReference type="EnsemblPlants" id="AET7Gv21090200.3"/>
    </source>
</evidence>
<dbReference type="Proteomes" id="UP000015105">
    <property type="component" value="Chromosome 7D"/>
</dbReference>
<dbReference type="Pfam" id="PF06880">
    <property type="entry name" value="DUF1262"/>
    <property type="match status" value="1"/>
</dbReference>
<sequence>ISPLLLAWHSSTPTPGLASTLRPFKRAAEAEMYVTRPLSWYQADASAAAEVPPEGPGSGFLVVVDETGETARTHFWGLCVDREMRGLPFPQNRQLALRPSSGSDPIESVATAVDVVGAI</sequence>
<dbReference type="PANTHER" id="PTHR31050">
    <property type="entry name" value="OS08G0413200 PROTEIN"/>
    <property type="match status" value="1"/>
</dbReference>
<reference evidence="2" key="2">
    <citation type="journal article" date="2017" name="Nat. Plants">
        <title>The Aegilops tauschii genome reveals multiple impacts of transposons.</title>
        <authorList>
            <person name="Zhao G."/>
            <person name="Zou C."/>
            <person name="Li K."/>
            <person name="Wang K."/>
            <person name="Li T."/>
            <person name="Gao L."/>
            <person name="Zhang X."/>
            <person name="Wang H."/>
            <person name="Yang Z."/>
            <person name="Liu X."/>
            <person name="Jiang W."/>
            <person name="Mao L."/>
            <person name="Kong X."/>
            <person name="Jiao Y."/>
            <person name="Jia J."/>
        </authorList>
    </citation>
    <scope>NUCLEOTIDE SEQUENCE [LARGE SCALE GENOMIC DNA]</scope>
    <source>
        <strain evidence="2">cv. AL8/78</strain>
    </source>
</reference>
<dbReference type="AlphaFoldDB" id="A0A453SV62"/>
<organism evidence="1 2">
    <name type="scientific">Aegilops tauschii subsp. strangulata</name>
    <name type="common">Goatgrass</name>
    <dbReference type="NCBI Taxonomy" id="200361"/>
    <lineage>
        <taxon>Eukaryota</taxon>
        <taxon>Viridiplantae</taxon>
        <taxon>Streptophyta</taxon>
        <taxon>Embryophyta</taxon>
        <taxon>Tracheophyta</taxon>
        <taxon>Spermatophyta</taxon>
        <taxon>Magnoliopsida</taxon>
        <taxon>Liliopsida</taxon>
        <taxon>Poales</taxon>
        <taxon>Poaceae</taxon>
        <taxon>BOP clade</taxon>
        <taxon>Pooideae</taxon>
        <taxon>Triticodae</taxon>
        <taxon>Triticeae</taxon>
        <taxon>Triticinae</taxon>
        <taxon>Aegilops</taxon>
    </lineage>
</organism>
<proteinExistence type="predicted"/>
<protein>
    <submittedName>
        <fullName evidence="1">Uncharacterized protein</fullName>
    </submittedName>
</protein>
<reference evidence="2" key="1">
    <citation type="journal article" date="2014" name="Science">
        <title>Ancient hybridizations among the ancestral genomes of bread wheat.</title>
        <authorList>
            <consortium name="International Wheat Genome Sequencing Consortium,"/>
            <person name="Marcussen T."/>
            <person name="Sandve S.R."/>
            <person name="Heier L."/>
            <person name="Spannagl M."/>
            <person name="Pfeifer M."/>
            <person name="Jakobsen K.S."/>
            <person name="Wulff B.B."/>
            <person name="Steuernagel B."/>
            <person name="Mayer K.F."/>
            <person name="Olsen O.A."/>
        </authorList>
    </citation>
    <scope>NUCLEOTIDE SEQUENCE [LARGE SCALE GENOMIC DNA]</scope>
    <source>
        <strain evidence="2">cv. AL8/78</strain>
    </source>
</reference>
<keyword evidence="2" id="KW-1185">Reference proteome</keyword>
<dbReference type="PANTHER" id="PTHR31050:SF15">
    <property type="entry name" value="OS08G0413200 PROTEIN"/>
    <property type="match status" value="1"/>
</dbReference>